<comment type="caution">
    <text evidence="1">The sequence shown here is derived from an EMBL/GenBank/DDBJ whole genome shotgun (WGS) entry which is preliminary data.</text>
</comment>
<keyword evidence="2" id="KW-1185">Reference proteome</keyword>
<evidence type="ECO:0000313" key="2">
    <source>
        <dbReference type="Proteomes" id="UP001169069"/>
    </source>
</evidence>
<reference evidence="1" key="1">
    <citation type="submission" date="2023-01" db="EMBL/GenBank/DDBJ databases">
        <title>Sulfurovum sp. zt1-1 genome assembly.</title>
        <authorList>
            <person name="Wang J."/>
        </authorList>
    </citation>
    <scope>NUCLEOTIDE SEQUENCE</scope>
    <source>
        <strain evidence="1">Zt1-1</strain>
    </source>
</reference>
<sequence length="67" mass="8312">MCKKNSIWDRKTRIRKYFSLKNRNIAMIEHVQEKYNITFEEAIDKLLETPSERENAMKELKDYYFDF</sequence>
<proteinExistence type="predicted"/>
<dbReference type="RefSeq" id="WP_289413837.1">
    <property type="nucleotide sequence ID" value="NZ_JAQIBD010000002.1"/>
</dbReference>
<gene>
    <name evidence="1" type="ORF">PGH07_07850</name>
</gene>
<dbReference type="Proteomes" id="UP001169069">
    <property type="component" value="Unassembled WGS sequence"/>
</dbReference>
<accession>A0ABT7QZ30</accession>
<protein>
    <submittedName>
        <fullName evidence="1">Uncharacterized protein</fullName>
    </submittedName>
</protein>
<organism evidence="1 2">
    <name type="scientific">Sulfurovum zhangzhouensis</name>
    <dbReference type="NCBI Taxonomy" id="3019067"/>
    <lineage>
        <taxon>Bacteria</taxon>
        <taxon>Pseudomonadati</taxon>
        <taxon>Campylobacterota</taxon>
        <taxon>Epsilonproteobacteria</taxon>
        <taxon>Campylobacterales</taxon>
        <taxon>Sulfurovaceae</taxon>
        <taxon>Sulfurovum</taxon>
    </lineage>
</organism>
<evidence type="ECO:0000313" key="1">
    <source>
        <dbReference type="EMBL" id="MDM5272090.1"/>
    </source>
</evidence>
<name>A0ABT7QZ30_9BACT</name>
<dbReference type="EMBL" id="JAQIBD010000002">
    <property type="protein sequence ID" value="MDM5272090.1"/>
    <property type="molecule type" value="Genomic_DNA"/>
</dbReference>